<dbReference type="Proteomes" id="UP000076420">
    <property type="component" value="Unassembled WGS sequence"/>
</dbReference>
<dbReference type="SUPFAM" id="SSF144232">
    <property type="entry name" value="HIT/MYND zinc finger-like"/>
    <property type="match status" value="1"/>
</dbReference>
<dbReference type="EnsemblMetazoa" id="BGLB032851-RC">
    <property type="protein sequence ID" value="BGLB032851-PC"/>
    <property type="gene ID" value="BGLB032851"/>
</dbReference>
<dbReference type="STRING" id="6526.A0A2C9LN05"/>
<keyword evidence="2 4" id="KW-0863">Zinc-finger</keyword>
<dbReference type="RefSeq" id="XP_013090889.2">
    <property type="nucleotide sequence ID" value="XM_013235435.2"/>
</dbReference>
<feature type="domain" description="MYND-type" evidence="5">
    <location>
        <begin position="237"/>
        <end position="304"/>
    </location>
</feature>
<protein>
    <recommendedName>
        <fullName evidence="5">MYND-type domain-containing protein</fullName>
    </recommendedName>
</protein>
<dbReference type="GO" id="GO:0008270">
    <property type="term" value="F:zinc ion binding"/>
    <property type="evidence" value="ECO:0007669"/>
    <property type="project" value="UniProtKB-KW"/>
</dbReference>
<keyword evidence="3" id="KW-0862">Zinc</keyword>
<evidence type="ECO:0000313" key="7">
    <source>
        <dbReference type="Proteomes" id="UP000076420"/>
    </source>
</evidence>
<evidence type="ECO:0000259" key="5">
    <source>
        <dbReference type="PROSITE" id="PS50865"/>
    </source>
</evidence>
<dbReference type="KEGG" id="bgt:106074626"/>
<dbReference type="InterPro" id="IPR002893">
    <property type="entry name" value="Znf_MYND"/>
</dbReference>
<evidence type="ECO:0000256" key="4">
    <source>
        <dbReference type="PROSITE-ProRule" id="PRU00134"/>
    </source>
</evidence>
<reference evidence="6" key="1">
    <citation type="submission" date="2020-05" db="UniProtKB">
        <authorList>
            <consortium name="EnsemblMetazoa"/>
        </authorList>
    </citation>
    <scope>IDENTIFICATION</scope>
    <source>
        <strain evidence="6">BB02</strain>
    </source>
</reference>
<evidence type="ECO:0000256" key="3">
    <source>
        <dbReference type="ARBA" id="ARBA00022833"/>
    </source>
</evidence>
<dbReference type="EnsemblMetazoa" id="BGLB032851-RA">
    <property type="protein sequence ID" value="BGLB032851-PA"/>
    <property type="gene ID" value="BGLB032851"/>
</dbReference>
<dbReference type="EnsemblMetazoa" id="BGLB032851-RB">
    <property type="protein sequence ID" value="BGLB032851-PB"/>
    <property type="gene ID" value="BGLB032851"/>
</dbReference>
<keyword evidence="1" id="KW-0479">Metal-binding</keyword>
<evidence type="ECO:0000313" key="6">
    <source>
        <dbReference type="EnsemblMetazoa" id="BGLB032851-PC"/>
    </source>
</evidence>
<dbReference type="VEuPathDB" id="VectorBase:BGLAX_027735"/>
<evidence type="ECO:0000256" key="2">
    <source>
        <dbReference type="ARBA" id="ARBA00022771"/>
    </source>
</evidence>
<proteinExistence type="predicted"/>
<organism evidence="6 7">
    <name type="scientific">Biomphalaria glabrata</name>
    <name type="common">Bloodfluke planorb</name>
    <name type="synonym">Freshwater snail</name>
    <dbReference type="NCBI Taxonomy" id="6526"/>
    <lineage>
        <taxon>Eukaryota</taxon>
        <taxon>Metazoa</taxon>
        <taxon>Spiralia</taxon>
        <taxon>Lophotrochozoa</taxon>
        <taxon>Mollusca</taxon>
        <taxon>Gastropoda</taxon>
        <taxon>Heterobranchia</taxon>
        <taxon>Euthyneura</taxon>
        <taxon>Panpulmonata</taxon>
        <taxon>Hygrophila</taxon>
        <taxon>Lymnaeoidea</taxon>
        <taxon>Planorbidae</taxon>
        <taxon>Biomphalaria</taxon>
    </lineage>
</organism>
<accession>A0A2C9LN05</accession>
<dbReference type="VEuPathDB" id="VectorBase:BGLB032851"/>
<name>A0A2C9LN05_BIOGL</name>
<dbReference type="Gene3D" id="6.10.140.2220">
    <property type="match status" value="1"/>
</dbReference>
<dbReference type="PROSITE" id="PS50865">
    <property type="entry name" value="ZF_MYND_2"/>
    <property type="match status" value="1"/>
</dbReference>
<dbReference type="Pfam" id="PF01753">
    <property type="entry name" value="zf-MYND"/>
    <property type="match status" value="1"/>
</dbReference>
<dbReference type="RefSeq" id="XP_013090890.2">
    <property type="nucleotide sequence ID" value="XM_013235436.2"/>
</dbReference>
<dbReference type="OrthoDB" id="1028014at2759"/>
<dbReference type="AlphaFoldDB" id="A0A2C9LN05"/>
<dbReference type="RefSeq" id="XP_013090891.2">
    <property type="nucleotide sequence ID" value="XM_013235437.2"/>
</dbReference>
<sequence>MAAIKQIKHIKKQVKTTIVHSTLEIRASVCTDLSQHECFPSNVRSQMHTLSAFFTRQPFAISSSCSNSTKINPLLSFSLNQQKDEDISKDPGFISLVIHRCLETIGIKSKVVFGERKSDNTHSFEPHVWLVIDGNIIDNCYIEDICETSVRYLQDNVHQCYKECEPDLSILKDIKSIEPAVNFKKCLYFYIKKPDHALALSLNREQYYNYYFAMIRYMHEHHNAAITGVDPRVRYICWYCERYPKGGKNFISDILVQEIDADQWVDSSCSSSWKFFHCKQCMVASYCDKSCQRNDWNEIHNITCLPRGSVCQSPLSPDDD</sequence>
<evidence type="ECO:0000256" key="1">
    <source>
        <dbReference type="ARBA" id="ARBA00022723"/>
    </source>
</evidence>
<gene>
    <name evidence="6" type="primary">106074626</name>
</gene>